<dbReference type="GO" id="GO:0007059">
    <property type="term" value="P:chromosome segregation"/>
    <property type="evidence" value="ECO:0007669"/>
    <property type="project" value="TreeGrafter"/>
</dbReference>
<name>A0A931B625_9ACTN</name>
<comment type="caution">
    <text evidence="1">The sequence shown here is derived from an EMBL/GenBank/DDBJ whole genome shotgun (WGS) entry which is preliminary data.</text>
</comment>
<evidence type="ECO:0000313" key="1">
    <source>
        <dbReference type="EMBL" id="MBF9071774.1"/>
    </source>
</evidence>
<keyword evidence="2" id="KW-1185">Reference proteome</keyword>
<accession>A0A931B625</accession>
<dbReference type="Gene3D" id="3.90.1530.10">
    <property type="entry name" value="Conserved hypothetical protein from pyrococcus furiosus pfu- 392566-001, ParB domain"/>
    <property type="match status" value="1"/>
</dbReference>
<dbReference type="SUPFAM" id="SSF110849">
    <property type="entry name" value="ParB/Sulfiredoxin"/>
    <property type="match status" value="1"/>
</dbReference>
<dbReference type="PANTHER" id="PTHR33375:SF1">
    <property type="entry name" value="CHROMOSOME-PARTITIONING PROTEIN PARB-RELATED"/>
    <property type="match status" value="1"/>
</dbReference>
<evidence type="ECO:0000313" key="2">
    <source>
        <dbReference type="Proteomes" id="UP000657385"/>
    </source>
</evidence>
<dbReference type="InterPro" id="IPR036086">
    <property type="entry name" value="ParB/Sulfiredoxin_sf"/>
</dbReference>
<dbReference type="InterPro" id="IPR050336">
    <property type="entry name" value="Chromosome_partition/occlusion"/>
</dbReference>
<gene>
    <name evidence="1" type="ORF">I2501_27495</name>
</gene>
<dbReference type="AlphaFoldDB" id="A0A931B625"/>
<dbReference type="PANTHER" id="PTHR33375">
    <property type="entry name" value="CHROMOSOME-PARTITIONING PROTEIN PARB-RELATED"/>
    <property type="match status" value="1"/>
</dbReference>
<proteinExistence type="predicted"/>
<dbReference type="GO" id="GO:0005694">
    <property type="term" value="C:chromosome"/>
    <property type="evidence" value="ECO:0007669"/>
    <property type="project" value="TreeGrafter"/>
</dbReference>
<protein>
    <submittedName>
        <fullName evidence="1">ParB N-terminal domain-containing protein</fullName>
    </submittedName>
</protein>
<dbReference type="Proteomes" id="UP000657385">
    <property type="component" value="Unassembled WGS sequence"/>
</dbReference>
<organism evidence="1 2">
    <name type="scientific">Streptacidiphilus fuscans</name>
    <dbReference type="NCBI Taxonomy" id="2789292"/>
    <lineage>
        <taxon>Bacteria</taxon>
        <taxon>Bacillati</taxon>
        <taxon>Actinomycetota</taxon>
        <taxon>Actinomycetes</taxon>
        <taxon>Kitasatosporales</taxon>
        <taxon>Streptomycetaceae</taxon>
        <taxon>Streptacidiphilus</taxon>
    </lineage>
</organism>
<reference evidence="1" key="1">
    <citation type="submission" date="2020-11" db="EMBL/GenBank/DDBJ databases">
        <title>Isolation and identification of active actinomycetes.</title>
        <authorList>
            <person name="Yu B."/>
        </authorList>
    </citation>
    <scope>NUCLEOTIDE SEQUENCE</scope>
    <source>
        <strain evidence="1">NEAU-YB345</strain>
    </source>
</reference>
<dbReference type="RefSeq" id="WP_196196944.1">
    <property type="nucleotide sequence ID" value="NZ_JADPRT010000013.1"/>
</dbReference>
<dbReference type="SUPFAM" id="SSF109709">
    <property type="entry name" value="KorB DNA-binding domain-like"/>
    <property type="match status" value="1"/>
</dbReference>
<dbReference type="EMBL" id="JADPRT010000013">
    <property type="protein sequence ID" value="MBF9071774.1"/>
    <property type="molecule type" value="Genomic_DNA"/>
</dbReference>
<sequence>MIEFHPATADVPLMDDAALEALVRSIQAVGLLHPIVRDRRGLVLDGRSRLRACEIAGIKPQFTTYDGDDCAAYVRAVNRQRRGLSKGQQAVIAVKSAALSGLPRRTNSEISVATGVSRSHISKAATVWRHDTVLADRVIDGRISLTDAYDVARQQPTTWPGPEPRPLRLAPRAAGQPVPGHRVATAAGVVRALSHTGDRSAPTQRRRLNSAARTLLRRWL</sequence>